<name>A0A6A6JYP4_HEVBR</name>
<organism evidence="2 3">
    <name type="scientific">Hevea brasiliensis</name>
    <name type="common">Para rubber tree</name>
    <name type="synonym">Siphonia brasiliensis</name>
    <dbReference type="NCBI Taxonomy" id="3981"/>
    <lineage>
        <taxon>Eukaryota</taxon>
        <taxon>Viridiplantae</taxon>
        <taxon>Streptophyta</taxon>
        <taxon>Embryophyta</taxon>
        <taxon>Tracheophyta</taxon>
        <taxon>Spermatophyta</taxon>
        <taxon>Magnoliopsida</taxon>
        <taxon>eudicotyledons</taxon>
        <taxon>Gunneridae</taxon>
        <taxon>Pentapetalae</taxon>
        <taxon>rosids</taxon>
        <taxon>fabids</taxon>
        <taxon>Malpighiales</taxon>
        <taxon>Euphorbiaceae</taxon>
        <taxon>Crotonoideae</taxon>
        <taxon>Micrandreae</taxon>
        <taxon>Hevea</taxon>
    </lineage>
</organism>
<dbReference type="EMBL" id="JAAGAX010000511">
    <property type="protein sequence ID" value="KAF2281730.1"/>
    <property type="molecule type" value="Genomic_DNA"/>
</dbReference>
<proteinExistence type="predicted"/>
<gene>
    <name evidence="2" type="ORF">GH714_042554</name>
</gene>
<comment type="caution">
    <text evidence="2">The sequence shown here is derived from an EMBL/GenBank/DDBJ whole genome shotgun (WGS) entry which is preliminary data.</text>
</comment>
<sequence length="186" mass="20044">MISHTGTETRSRLLREAAVGILDNGRKPDPAMPPGNAGHFKETASDKLEEGGDDVKSARPLWGGLHTCYNGDYNRLQRRKAELIRKSRLSSDCPLSTSCLLLLSLHNSQGFGSFPLFWIVGAVVAFRSAALCAGLRCALSGSPVGFLSREVAAVLLLRDPLLSLLQRGAPLAVGLWRRSQQGGRHG</sequence>
<evidence type="ECO:0000313" key="3">
    <source>
        <dbReference type="Proteomes" id="UP000467840"/>
    </source>
</evidence>
<dbReference type="AlphaFoldDB" id="A0A6A6JYP4"/>
<dbReference type="Proteomes" id="UP000467840">
    <property type="component" value="Unassembled WGS sequence"/>
</dbReference>
<evidence type="ECO:0000256" key="1">
    <source>
        <dbReference type="SAM" id="MobiDB-lite"/>
    </source>
</evidence>
<feature type="region of interest" description="Disordered" evidence="1">
    <location>
        <begin position="23"/>
        <end position="51"/>
    </location>
</feature>
<accession>A0A6A6JYP4</accession>
<feature type="compositionally biased region" description="Basic and acidic residues" evidence="1">
    <location>
        <begin position="39"/>
        <end position="51"/>
    </location>
</feature>
<reference evidence="2 3" key="1">
    <citation type="journal article" date="2020" name="Mol. Plant">
        <title>The Chromosome-Based Rubber Tree Genome Provides New Insights into Spurge Genome Evolution and Rubber Biosynthesis.</title>
        <authorList>
            <person name="Liu J."/>
            <person name="Shi C."/>
            <person name="Shi C.C."/>
            <person name="Li W."/>
            <person name="Zhang Q.J."/>
            <person name="Zhang Y."/>
            <person name="Li K."/>
            <person name="Lu H.F."/>
            <person name="Shi C."/>
            <person name="Zhu S.T."/>
            <person name="Xiao Z.Y."/>
            <person name="Nan H."/>
            <person name="Yue Y."/>
            <person name="Zhu X.G."/>
            <person name="Wu Y."/>
            <person name="Hong X.N."/>
            <person name="Fan G.Y."/>
            <person name="Tong Y."/>
            <person name="Zhang D."/>
            <person name="Mao C.L."/>
            <person name="Liu Y.L."/>
            <person name="Hao S.J."/>
            <person name="Liu W.Q."/>
            <person name="Lv M.Q."/>
            <person name="Zhang H.B."/>
            <person name="Liu Y."/>
            <person name="Hu-Tang G.R."/>
            <person name="Wang J.P."/>
            <person name="Wang J.H."/>
            <person name="Sun Y.H."/>
            <person name="Ni S.B."/>
            <person name="Chen W.B."/>
            <person name="Zhang X.C."/>
            <person name="Jiao Y.N."/>
            <person name="Eichler E.E."/>
            <person name="Li G.H."/>
            <person name="Liu X."/>
            <person name="Gao L.Z."/>
        </authorList>
    </citation>
    <scope>NUCLEOTIDE SEQUENCE [LARGE SCALE GENOMIC DNA]</scope>
    <source>
        <strain evidence="3">cv. GT1</strain>
        <tissue evidence="2">Leaf</tissue>
    </source>
</reference>
<protein>
    <submittedName>
        <fullName evidence="2">Uncharacterized protein</fullName>
    </submittedName>
</protein>
<keyword evidence="3" id="KW-1185">Reference proteome</keyword>
<evidence type="ECO:0000313" key="2">
    <source>
        <dbReference type="EMBL" id="KAF2281730.1"/>
    </source>
</evidence>